<organism evidence="2 3">
    <name type="scientific">Actinosynnema pretiosum</name>
    <dbReference type="NCBI Taxonomy" id="42197"/>
    <lineage>
        <taxon>Bacteria</taxon>
        <taxon>Bacillati</taxon>
        <taxon>Actinomycetota</taxon>
        <taxon>Actinomycetes</taxon>
        <taxon>Pseudonocardiales</taxon>
        <taxon>Pseudonocardiaceae</taxon>
        <taxon>Actinosynnema</taxon>
    </lineage>
</organism>
<evidence type="ECO:0000256" key="1">
    <source>
        <dbReference type="SAM" id="MobiDB-lite"/>
    </source>
</evidence>
<dbReference type="KEGG" id="apre:CNX65_19870"/>
<protein>
    <recommendedName>
        <fullName evidence="4">HTH cro/C1-type domain-containing protein</fullName>
    </recommendedName>
</protein>
<evidence type="ECO:0008006" key="4">
    <source>
        <dbReference type="Google" id="ProtNLM"/>
    </source>
</evidence>
<dbReference type="Gene3D" id="1.10.260.40">
    <property type="entry name" value="lambda repressor-like DNA-binding domains"/>
    <property type="match status" value="1"/>
</dbReference>
<dbReference type="AlphaFoldDB" id="A0A290Z8F8"/>
<gene>
    <name evidence="2" type="ORF">CNX65_19870</name>
</gene>
<feature type="compositionally biased region" description="Low complexity" evidence="1">
    <location>
        <begin position="20"/>
        <end position="30"/>
    </location>
</feature>
<dbReference type="EMBL" id="CP023445">
    <property type="protein sequence ID" value="ATE55262.1"/>
    <property type="molecule type" value="Genomic_DNA"/>
</dbReference>
<dbReference type="InterPro" id="IPR010982">
    <property type="entry name" value="Lambda_DNA-bd_dom_sf"/>
</dbReference>
<evidence type="ECO:0000313" key="3">
    <source>
        <dbReference type="Proteomes" id="UP000218505"/>
    </source>
</evidence>
<reference evidence="2" key="1">
    <citation type="submission" date="2017-09" db="EMBL/GenBank/DDBJ databases">
        <title>Complete Genome Sequence of ansamitocin-producing Bacterium Actinosynnema pretiosum X47.</title>
        <authorList>
            <person name="Cao G."/>
            <person name="Zong G."/>
            <person name="Zhong C."/>
            <person name="Fu J."/>
        </authorList>
    </citation>
    <scope>NUCLEOTIDE SEQUENCE [LARGE SCALE GENOMIC DNA]</scope>
    <source>
        <strain evidence="2">X47</strain>
    </source>
</reference>
<dbReference type="Pfam" id="PF13560">
    <property type="entry name" value="HTH_31"/>
    <property type="match status" value="1"/>
</dbReference>
<dbReference type="Proteomes" id="UP000218505">
    <property type="component" value="Chromosome"/>
</dbReference>
<name>A0A290Z8F8_9PSEU</name>
<proteinExistence type="predicted"/>
<feature type="region of interest" description="Disordered" evidence="1">
    <location>
        <begin position="1"/>
        <end position="30"/>
    </location>
</feature>
<dbReference type="GO" id="GO:0003677">
    <property type="term" value="F:DNA binding"/>
    <property type="evidence" value="ECO:0007669"/>
    <property type="project" value="InterPro"/>
</dbReference>
<evidence type="ECO:0000313" key="2">
    <source>
        <dbReference type="EMBL" id="ATE55262.1"/>
    </source>
</evidence>
<feature type="region of interest" description="Disordered" evidence="1">
    <location>
        <begin position="40"/>
        <end position="59"/>
    </location>
</feature>
<accession>A0A290Z8F8</accession>
<sequence>MVFPVPGETGHRGPGPQHCGRGARARPYAAGVPQDFAHISPESAVPQRENAGRTDPSAASTVREFAAHLRRLRAEAGEVSLRKLAGRAGPPRDGVPFSKTTISEVLAGNRLPSREFVERFTDACGVAERGREVWLAARDRIAASRPARTGASRWARR</sequence>
<keyword evidence="3" id="KW-1185">Reference proteome</keyword>